<dbReference type="SUPFAM" id="SSF55073">
    <property type="entry name" value="Nucleotide cyclase"/>
    <property type="match status" value="1"/>
</dbReference>
<dbReference type="RefSeq" id="WP_304377493.1">
    <property type="nucleotide sequence ID" value="NZ_JAUOZU010000012.1"/>
</dbReference>
<dbReference type="CDD" id="cd01949">
    <property type="entry name" value="GGDEF"/>
    <property type="match status" value="1"/>
</dbReference>
<keyword evidence="6" id="KW-1185">Reference proteome</keyword>
<dbReference type="PROSITE" id="PS50887">
    <property type="entry name" value="GGDEF"/>
    <property type="match status" value="1"/>
</dbReference>
<keyword evidence="5" id="KW-0808">Transferase</keyword>
<keyword evidence="3" id="KW-0812">Transmembrane</keyword>
<comment type="caution">
    <text evidence="5">The sequence shown here is derived from an EMBL/GenBank/DDBJ whole genome shotgun (WGS) entry which is preliminary data.</text>
</comment>
<sequence>MDTIEYQSFILPVMMLAVATTCLALSRLGLQAALQWGLGFGLCALGFLFQIPFEHEPFAVVLSDVSFAFGYFFYGQALLVHFGQPTAQRIRQWILLAYIPFETFVVFAFGDARIQVLLNDLVVAVMLGLPLLDIMRKARYRDERALVITSSLLVLDALTRLLIFGLLGALIQGTETFSVELYLSVGELMAGGLGVFFALSVMGSLVMRVLRHYRDAAERDPLTGLFNRRGFESQIEALTGDEMQAGVIMTCDIDHFKQVNDKFGHAAGDRVIAGLAHELLRSLPPHAISARFGGEEFVAFVPGASLAEGGLIAHTARMRFSTRDWRPIGINRQITISFGVASAASVEQNAMKAALAIADECLYAAKEAGRNQVVLEGGVFEGTMQDDRSRNRQTGSNGRAG</sequence>
<feature type="domain" description="GGDEF" evidence="4">
    <location>
        <begin position="244"/>
        <end position="378"/>
    </location>
</feature>
<name>A0ABT8YQK0_9HYPH</name>
<feature type="transmembrane region" description="Helical" evidence="3">
    <location>
        <begin position="59"/>
        <end position="81"/>
    </location>
</feature>
<organism evidence="5 6">
    <name type="scientific">Rhizobium alvei</name>
    <dbReference type="NCBI Taxonomy" id="1132659"/>
    <lineage>
        <taxon>Bacteria</taxon>
        <taxon>Pseudomonadati</taxon>
        <taxon>Pseudomonadota</taxon>
        <taxon>Alphaproteobacteria</taxon>
        <taxon>Hyphomicrobiales</taxon>
        <taxon>Rhizobiaceae</taxon>
        <taxon>Rhizobium/Agrobacterium group</taxon>
        <taxon>Rhizobium</taxon>
    </lineage>
</organism>
<dbReference type="Pfam" id="PF00990">
    <property type="entry name" value="GGDEF"/>
    <property type="match status" value="1"/>
</dbReference>
<reference evidence="5" key="1">
    <citation type="journal article" date="2015" name="Int. J. Syst. Evol. Microbiol.">
        <title>Rhizobium alvei sp. nov., isolated from a freshwater river.</title>
        <authorList>
            <person name="Sheu S.Y."/>
            <person name="Huang H.W."/>
            <person name="Young C.C."/>
            <person name="Chen W.M."/>
        </authorList>
    </citation>
    <scope>NUCLEOTIDE SEQUENCE</scope>
    <source>
        <strain evidence="5">TNR-22</strain>
    </source>
</reference>
<feature type="transmembrane region" description="Helical" evidence="3">
    <location>
        <begin position="116"/>
        <end position="134"/>
    </location>
</feature>
<dbReference type="GO" id="GO:0052621">
    <property type="term" value="F:diguanylate cyclase activity"/>
    <property type="evidence" value="ECO:0007669"/>
    <property type="project" value="UniProtKB-EC"/>
</dbReference>
<feature type="transmembrane region" description="Helical" evidence="3">
    <location>
        <begin position="93"/>
        <end position="110"/>
    </location>
</feature>
<dbReference type="SMART" id="SM00267">
    <property type="entry name" value="GGDEF"/>
    <property type="match status" value="1"/>
</dbReference>
<keyword evidence="3" id="KW-0472">Membrane</keyword>
<evidence type="ECO:0000256" key="3">
    <source>
        <dbReference type="SAM" id="Phobius"/>
    </source>
</evidence>
<gene>
    <name evidence="5" type="ORF">Q4481_16465</name>
</gene>
<evidence type="ECO:0000256" key="2">
    <source>
        <dbReference type="ARBA" id="ARBA00034247"/>
    </source>
</evidence>
<reference evidence="5" key="2">
    <citation type="submission" date="2023-07" db="EMBL/GenBank/DDBJ databases">
        <authorList>
            <person name="Shen H."/>
        </authorList>
    </citation>
    <scope>NUCLEOTIDE SEQUENCE</scope>
    <source>
        <strain evidence="5">TNR-22</strain>
    </source>
</reference>
<dbReference type="InterPro" id="IPR000160">
    <property type="entry name" value="GGDEF_dom"/>
</dbReference>
<dbReference type="InterPro" id="IPR050469">
    <property type="entry name" value="Diguanylate_Cyclase"/>
</dbReference>
<feature type="transmembrane region" description="Helical" evidence="3">
    <location>
        <begin position="33"/>
        <end position="53"/>
    </location>
</feature>
<dbReference type="InterPro" id="IPR029787">
    <property type="entry name" value="Nucleotide_cyclase"/>
</dbReference>
<comment type="catalytic activity">
    <reaction evidence="2">
        <text>2 GTP = 3',3'-c-di-GMP + 2 diphosphate</text>
        <dbReference type="Rhea" id="RHEA:24898"/>
        <dbReference type="ChEBI" id="CHEBI:33019"/>
        <dbReference type="ChEBI" id="CHEBI:37565"/>
        <dbReference type="ChEBI" id="CHEBI:58805"/>
        <dbReference type="EC" id="2.7.7.65"/>
    </reaction>
</comment>
<evidence type="ECO:0000313" key="5">
    <source>
        <dbReference type="EMBL" id="MDO6965559.1"/>
    </source>
</evidence>
<dbReference type="InterPro" id="IPR043128">
    <property type="entry name" value="Rev_trsase/Diguanyl_cyclase"/>
</dbReference>
<dbReference type="Proteomes" id="UP001174932">
    <property type="component" value="Unassembled WGS sequence"/>
</dbReference>
<evidence type="ECO:0000256" key="1">
    <source>
        <dbReference type="ARBA" id="ARBA00012528"/>
    </source>
</evidence>
<evidence type="ECO:0000259" key="4">
    <source>
        <dbReference type="PROSITE" id="PS50887"/>
    </source>
</evidence>
<feature type="transmembrane region" description="Helical" evidence="3">
    <location>
        <begin position="146"/>
        <end position="171"/>
    </location>
</feature>
<dbReference type="EC" id="2.7.7.65" evidence="1"/>
<protein>
    <recommendedName>
        <fullName evidence="1">diguanylate cyclase</fullName>
        <ecNumber evidence="1">2.7.7.65</ecNumber>
    </recommendedName>
</protein>
<accession>A0ABT8YQK0</accession>
<evidence type="ECO:0000313" key="6">
    <source>
        <dbReference type="Proteomes" id="UP001174932"/>
    </source>
</evidence>
<feature type="transmembrane region" description="Helical" evidence="3">
    <location>
        <begin position="6"/>
        <end position="26"/>
    </location>
</feature>
<keyword evidence="5" id="KW-0548">Nucleotidyltransferase</keyword>
<proteinExistence type="predicted"/>
<dbReference type="PANTHER" id="PTHR45138">
    <property type="entry name" value="REGULATORY COMPONENTS OF SENSORY TRANSDUCTION SYSTEM"/>
    <property type="match status" value="1"/>
</dbReference>
<dbReference type="NCBIfam" id="TIGR00254">
    <property type="entry name" value="GGDEF"/>
    <property type="match status" value="1"/>
</dbReference>
<dbReference type="EMBL" id="JAUOZU010000012">
    <property type="protein sequence ID" value="MDO6965559.1"/>
    <property type="molecule type" value="Genomic_DNA"/>
</dbReference>
<dbReference type="Gene3D" id="3.30.70.270">
    <property type="match status" value="1"/>
</dbReference>
<keyword evidence="3" id="KW-1133">Transmembrane helix</keyword>
<feature type="transmembrane region" description="Helical" evidence="3">
    <location>
        <begin position="191"/>
        <end position="210"/>
    </location>
</feature>
<dbReference type="PANTHER" id="PTHR45138:SF9">
    <property type="entry name" value="DIGUANYLATE CYCLASE DGCM-RELATED"/>
    <property type="match status" value="1"/>
</dbReference>